<keyword evidence="2 8" id="KW-0690">Ribosome biogenesis</keyword>
<dbReference type="NCBIfam" id="TIGR00043">
    <property type="entry name" value="rRNA maturation RNase YbeY"/>
    <property type="match status" value="1"/>
</dbReference>
<protein>
    <recommendedName>
        <fullName evidence="8">Endoribonuclease YbeY</fullName>
        <ecNumber evidence="8">3.1.-.-</ecNumber>
    </recommendedName>
</protein>
<dbReference type="HAMAP" id="MF_00009">
    <property type="entry name" value="Endoribonucl_YbeY"/>
    <property type="match status" value="1"/>
</dbReference>
<dbReference type="InterPro" id="IPR002036">
    <property type="entry name" value="YbeY"/>
</dbReference>
<comment type="function">
    <text evidence="8">Single strand-specific metallo-endoribonuclease involved in late-stage 70S ribosome quality control and in maturation of the 3' terminus of the 16S rRNA.</text>
</comment>
<dbReference type="Gene3D" id="3.40.390.30">
    <property type="entry name" value="Metalloproteases ('zincins'), catalytic domain"/>
    <property type="match status" value="1"/>
</dbReference>
<evidence type="ECO:0000256" key="3">
    <source>
        <dbReference type="ARBA" id="ARBA00022722"/>
    </source>
</evidence>
<evidence type="ECO:0000313" key="10">
    <source>
        <dbReference type="Proteomes" id="UP000199058"/>
    </source>
</evidence>
<gene>
    <name evidence="8" type="primary">ybeY</name>
    <name evidence="9" type="ORF">SAMN05660443_1485</name>
</gene>
<dbReference type="PANTHER" id="PTHR46986:SF1">
    <property type="entry name" value="ENDORIBONUCLEASE YBEY, CHLOROPLASTIC"/>
    <property type="match status" value="1"/>
</dbReference>
<feature type="binding site" evidence="8">
    <location>
        <position position="128"/>
    </location>
    <ligand>
        <name>Zn(2+)</name>
        <dbReference type="ChEBI" id="CHEBI:29105"/>
        <note>catalytic</note>
    </ligand>
</feature>
<evidence type="ECO:0000256" key="8">
    <source>
        <dbReference type="HAMAP-Rule" id="MF_00009"/>
    </source>
</evidence>
<dbReference type="RefSeq" id="WP_091961415.1">
    <property type="nucleotide sequence ID" value="NZ_FOLH01000003.1"/>
</dbReference>
<evidence type="ECO:0000256" key="7">
    <source>
        <dbReference type="ARBA" id="ARBA00022833"/>
    </source>
</evidence>
<organism evidence="9 10">
    <name type="scientific">Marinospirillum celere</name>
    <dbReference type="NCBI Taxonomy" id="1122252"/>
    <lineage>
        <taxon>Bacteria</taxon>
        <taxon>Pseudomonadati</taxon>
        <taxon>Pseudomonadota</taxon>
        <taxon>Gammaproteobacteria</taxon>
        <taxon>Oceanospirillales</taxon>
        <taxon>Oceanospirillaceae</taxon>
        <taxon>Marinospirillum</taxon>
    </lineage>
</organism>
<dbReference type="GO" id="GO:0004521">
    <property type="term" value="F:RNA endonuclease activity"/>
    <property type="evidence" value="ECO:0007669"/>
    <property type="project" value="UniProtKB-UniRule"/>
</dbReference>
<accession>A0A1I1GRZ2</accession>
<dbReference type="OrthoDB" id="9807740at2"/>
<dbReference type="Pfam" id="PF02130">
    <property type="entry name" value="YbeY"/>
    <property type="match status" value="1"/>
</dbReference>
<sequence length="169" mass="18776">MTPWVDIQLATSQPEVCPDLNQLTTWVRLALLPSTPEACELTLRFVDDEESQQLNASYRGKNQPTNVLSFPFDADIDLAAEGELTLLGDLVICVPQVLREAEAQQKQPLDHWAHLVIHGTLHLQGLDHQETLEAEAMETLETQLLAELGIADPYASPESNKQQVDSLEP</sequence>
<comment type="similarity">
    <text evidence="1 8">Belongs to the endoribonuclease YbeY family.</text>
</comment>
<keyword evidence="8" id="KW-0698">rRNA processing</keyword>
<dbReference type="GO" id="GO:0006364">
    <property type="term" value="P:rRNA processing"/>
    <property type="evidence" value="ECO:0007669"/>
    <property type="project" value="UniProtKB-UniRule"/>
</dbReference>
<dbReference type="PANTHER" id="PTHR46986">
    <property type="entry name" value="ENDORIBONUCLEASE YBEY, CHLOROPLASTIC"/>
    <property type="match status" value="1"/>
</dbReference>
<reference evidence="9 10" key="1">
    <citation type="submission" date="2016-10" db="EMBL/GenBank/DDBJ databases">
        <authorList>
            <person name="de Groot N.N."/>
        </authorList>
    </citation>
    <scope>NUCLEOTIDE SEQUENCE [LARGE SCALE GENOMIC DNA]</scope>
    <source>
        <strain evidence="9 10">DSM 18438</strain>
    </source>
</reference>
<dbReference type="AlphaFoldDB" id="A0A1I1GRZ2"/>
<proteinExistence type="inferred from homology"/>
<keyword evidence="10" id="KW-1185">Reference proteome</keyword>
<comment type="subcellular location">
    <subcellularLocation>
        <location evidence="8">Cytoplasm</location>
    </subcellularLocation>
</comment>
<dbReference type="InterPro" id="IPR023091">
    <property type="entry name" value="MetalPrtase_cat_dom_sf_prd"/>
</dbReference>
<keyword evidence="5 8" id="KW-0255">Endonuclease</keyword>
<keyword evidence="8" id="KW-0963">Cytoplasm</keyword>
<keyword evidence="3 8" id="KW-0540">Nuclease</keyword>
<dbReference type="EMBL" id="FOLH01000003">
    <property type="protein sequence ID" value="SFC12003.1"/>
    <property type="molecule type" value="Genomic_DNA"/>
</dbReference>
<evidence type="ECO:0000256" key="1">
    <source>
        <dbReference type="ARBA" id="ARBA00010875"/>
    </source>
</evidence>
<keyword evidence="4 8" id="KW-0479">Metal-binding</keyword>
<dbReference type="GO" id="GO:0008270">
    <property type="term" value="F:zinc ion binding"/>
    <property type="evidence" value="ECO:0007669"/>
    <property type="project" value="UniProtKB-UniRule"/>
</dbReference>
<evidence type="ECO:0000256" key="6">
    <source>
        <dbReference type="ARBA" id="ARBA00022801"/>
    </source>
</evidence>
<feature type="binding site" evidence="8">
    <location>
        <position position="122"/>
    </location>
    <ligand>
        <name>Zn(2+)</name>
        <dbReference type="ChEBI" id="CHEBI:29105"/>
        <note>catalytic</note>
    </ligand>
</feature>
<keyword evidence="6 8" id="KW-0378">Hydrolase</keyword>
<dbReference type="GO" id="GO:0005737">
    <property type="term" value="C:cytoplasm"/>
    <property type="evidence" value="ECO:0007669"/>
    <property type="project" value="UniProtKB-SubCell"/>
</dbReference>
<evidence type="ECO:0000256" key="5">
    <source>
        <dbReference type="ARBA" id="ARBA00022759"/>
    </source>
</evidence>
<dbReference type="STRING" id="1122252.SAMN05660443_1485"/>
<dbReference type="GO" id="GO:0004222">
    <property type="term" value="F:metalloendopeptidase activity"/>
    <property type="evidence" value="ECO:0007669"/>
    <property type="project" value="InterPro"/>
</dbReference>
<evidence type="ECO:0000256" key="4">
    <source>
        <dbReference type="ARBA" id="ARBA00022723"/>
    </source>
</evidence>
<dbReference type="SUPFAM" id="SSF55486">
    <property type="entry name" value="Metalloproteases ('zincins'), catalytic domain"/>
    <property type="match status" value="1"/>
</dbReference>
<evidence type="ECO:0000256" key="2">
    <source>
        <dbReference type="ARBA" id="ARBA00022517"/>
    </source>
</evidence>
<evidence type="ECO:0000313" key="9">
    <source>
        <dbReference type="EMBL" id="SFC12003.1"/>
    </source>
</evidence>
<keyword evidence="7 8" id="KW-0862">Zinc</keyword>
<name>A0A1I1GRZ2_9GAMM</name>
<comment type="cofactor">
    <cofactor evidence="8">
        <name>Zn(2+)</name>
        <dbReference type="ChEBI" id="CHEBI:29105"/>
    </cofactor>
    <text evidence="8">Binds 1 zinc ion.</text>
</comment>
<dbReference type="EC" id="3.1.-.-" evidence="8"/>
<dbReference type="Proteomes" id="UP000199058">
    <property type="component" value="Unassembled WGS sequence"/>
</dbReference>
<feature type="binding site" evidence="8">
    <location>
        <position position="118"/>
    </location>
    <ligand>
        <name>Zn(2+)</name>
        <dbReference type="ChEBI" id="CHEBI:29105"/>
        <note>catalytic</note>
    </ligand>
</feature>